<comment type="similarity">
    <text evidence="2 10">Belongs to the FliR/MopE/SpaR family.</text>
</comment>
<evidence type="ECO:0000313" key="11">
    <source>
        <dbReference type="EMBL" id="KHO63891.1"/>
    </source>
</evidence>
<dbReference type="NCBIfam" id="TIGR01400">
    <property type="entry name" value="fliR"/>
    <property type="match status" value="1"/>
</dbReference>
<accession>A0A0B2DBM3</accession>
<evidence type="ECO:0000256" key="1">
    <source>
        <dbReference type="ARBA" id="ARBA00002578"/>
    </source>
</evidence>
<dbReference type="PANTHER" id="PTHR30065:SF8">
    <property type="entry name" value="FLAGELLAR BIOSYNTHETIC PROTEIN FLIR"/>
    <property type="match status" value="1"/>
</dbReference>
<dbReference type="PANTHER" id="PTHR30065">
    <property type="entry name" value="FLAGELLAR BIOSYNTHETIC PROTEIN FLIR"/>
    <property type="match status" value="1"/>
</dbReference>
<reference evidence="11 13" key="1">
    <citation type="submission" date="2014-11" db="EMBL/GenBank/DDBJ databases">
        <title>Genome sequence of Pseudomonas tuomuerensis JCM 14085.</title>
        <authorList>
            <person name="Shin S.-K."/>
            <person name="Yi H."/>
        </authorList>
    </citation>
    <scope>NUCLEOTIDE SEQUENCE [LARGE SCALE GENOMIC DNA]</scope>
    <source>
        <strain evidence="11 13">JCM 14085</strain>
    </source>
</reference>
<name>A0A0B2DBM3_9PSED</name>
<dbReference type="Proteomes" id="UP000030980">
    <property type="component" value="Unassembled WGS sequence"/>
</dbReference>
<comment type="subcellular location">
    <subcellularLocation>
        <location evidence="10">Cell membrane</location>
        <topology evidence="10">Multi-pass membrane protein</topology>
    </subcellularLocation>
    <subcellularLocation>
        <location evidence="10">Bacterial flagellum basal body</location>
    </subcellularLocation>
</comment>
<keyword evidence="11" id="KW-0966">Cell projection</keyword>
<dbReference type="GO" id="GO:0005886">
    <property type="term" value="C:plasma membrane"/>
    <property type="evidence" value="ECO:0007669"/>
    <property type="project" value="UniProtKB-SubCell"/>
</dbReference>
<evidence type="ECO:0000256" key="5">
    <source>
        <dbReference type="ARBA" id="ARBA00022692"/>
    </source>
</evidence>
<evidence type="ECO:0000256" key="10">
    <source>
        <dbReference type="RuleBase" id="RU362071"/>
    </source>
</evidence>
<keyword evidence="5 10" id="KW-0812">Transmembrane</keyword>
<evidence type="ECO:0000256" key="2">
    <source>
        <dbReference type="ARBA" id="ARBA00009772"/>
    </source>
</evidence>
<evidence type="ECO:0000256" key="6">
    <source>
        <dbReference type="ARBA" id="ARBA00022989"/>
    </source>
</evidence>
<evidence type="ECO:0000313" key="14">
    <source>
        <dbReference type="Proteomes" id="UP000186079"/>
    </source>
</evidence>
<proteinExistence type="inferred from homology"/>
<keyword evidence="6 10" id="KW-1133">Transmembrane helix</keyword>
<evidence type="ECO:0000256" key="7">
    <source>
        <dbReference type="ARBA" id="ARBA00023136"/>
    </source>
</evidence>
<evidence type="ECO:0000256" key="8">
    <source>
        <dbReference type="ARBA" id="ARBA00023143"/>
    </source>
</evidence>
<dbReference type="Proteomes" id="UP000186079">
    <property type="component" value="Unassembled WGS sequence"/>
</dbReference>
<feature type="transmembrane region" description="Helical" evidence="10">
    <location>
        <begin position="45"/>
        <end position="63"/>
    </location>
</feature>
<keyword evidence="4 10" id="KW-1003">Cell membrane</keyword>
<evidence type="ECO:0000256" key="9">
    <source>
        <dbReference type="NCBIfam" id="TIGR01400"/>
    </source>
</evidence>
<feature type="transmembrane region" description="Helical" evidence="10">
    <location>
        <begin position="218"/>
        <end position="238"/>
    </location>
</feature>
<organism evidence="11 13">
    <name type="scientific">Pseudomonas flexibilis</name>
    <dbReference type="NCBI Taxonomy" id="706570"/>
    <lineage>
        <taxon>Bacteria</taxon>
        <taxon>Pseudomonadati</taxon>
        <taxon>Pseudomonadota</taxon>
        <taxon>Gammaproteobacteria</taxon>
        <taxon>Pseudomonadales</taxon>
        <taxon>Pseudomonadaceae</taxon>
        <taxon>Pseudomonas</taxon>
    </lineage>
</organism>
<dbReference type="STRING" id="706570.PT85_15525"/>
<comment type="function">
    <text evidence="1 10">Role in flagellar biosynthesis.</text>
</comment>
<evidence type="ECO:0000256" key="4">
    <source>
        <dbReference type="ARBA" id="ARBA00022475"/>
    </source>
</evidence>
<dbReference type="InterPro" id="IPR006303">
    <property type="entry name" value="FliR"/>
</dbReference>
<dbReference type="EMBL" id="JTAK01000006">
    <property type="protein sequence ID" value="KHO63891.1"/>
    <property type="molecule type" value="Genomic_DNA"/>
</dbReference>
<accession>A0A0B3BS62</accession>
<keyword evidence="8 10" id="KW-0975">Bacterial flagellum</keyword>
<dbReference type="InterPro" id="IPR002010">
    <property type="entry name" value="T3SS_IM_R"/>
</dbReference>
<dbReference type="GO" id="GO:0009425">
    <property type="term" value="C:bacterial-type flagellum basal body"/>
    <property type="evidence" value="ECO:0007669"/>
    <property type="project" value="UniProtKB-SubCell"/>
</dbReference>
<dbReference type="AlphaFoldDB" id="A0A0B2DBM3"/>
<feature type="transmembrane region" description="Helical" evidence="10">
    <location>
        <begin position="176"/>
        <end position="206"/>
    </location>
</feature>
<dbReference type="PRINTS" id="PR00953">
    <property type="entry name" value="TYPE3IMRPROT"/>
</dbReference>
<keyword evidence="7 10" id="KW-0472">Membrane</keyword>
<protein>
    <recommendedName>
        <fullName evidence="3 9">Flagellar biosynthetic protein FliR</fullName>
    </recommendedName>
</protein>
<feature type="transmembrane region" description="Helical" evidence="10">
    <location>
        <begin position="20"/>
        <end position="38"/>
    </location>
</feature>
<dbReference type="RefSeq" id="WP_027589656.1">
    <property type="nucleotide sequence ID" value="NZ_FMUP01000004.1"/>
</dbReference>
<gene>
    <name evidence="11" type="ORF">PT85_15525</name>
    <name evidence="12" type="ORF">SAMN05421672_11634</name>
</gene>
<evidence type="ECO:0000256" key="3">
    <source>
        <dbReference type="ARBA" id="ARBA00021717"/>
    </source>
</evidence>
<evidence type="ECO:0000313" key="12">
    <source>
        <dbReference type="EMBL" id="SIR18586.1"/>
    </source>
</evidence>
<dbReference type="Pfam" id="PF01311">
    <property type="entry name" value="Bac_export_1"/>
    <property type="match status" value="1"/>
</dbReference>
<keyword evidence="11" id="KW-0282">Flagellum</keyword>
<sequence>MNSGQALFEASQWLLALQLFWWPFVRIMAALSIAPLFAQRSLPVRARLLLALVLTVALLPTLPPAPEIDVLSPAGALATIEQILFGLLLGLMLQLAFAVFTITGELISTQMGMGMARYNDPVNGVSSTSIVYQVFFILLMLVFVALDGHLLVVSILHKSFTLWPVGSGLHYFGFQAFVHAMAWVLAAALLIALPAVFCLFLVQFCFGLLNRISPAMNLFSLGFPLAILVGLLCLKLLVPHLPENYLNLSRQLLDNLAILLPGGLDG</sequence>
<reference evidence="12 14" key="2">
    <citation type="submission" date="2017-01" db="EMBL/GenBank/DDBJ databases">
        <authorList>
            <person name="Mah S.A."/>
            <person name="Swanson W.J."/>
            <person name="Moy G.W."/>
            <person name="Vacquier V.D."/>
        </authorList>
    </citation>
    <scope>NUCLEOTIDE SEQUENCE [LARGE SCALE GENOMIC DNA]</scope>
    <source>
        <strain evidence="12 14">ATCC 29606</strain>
    </source>
</reference>
<keyword evidence="11" id="KW-0969">Cilium</keyword>
<dbReference type="GO" id="GO:0044780">
    <property type="term" value="P:bacterial-type flagellum assembly"/>
    <property type="evidence" value="ECO:0007669"/>
    <property type="project" value="UniProtKB-UniRule"/>
</dbReference>
<feature type="transmembrane region" description="Helical" evidence="10">
    <location>
        <begin position="130"/>
        <end position="156"/>
    </location>
</feature>
<dbReference type="PATRIC" id="fig|706570.3.peg.844"/>
<keyword evidence="13" id="KW-1185">Reference proteome</keyword>
<evidence type="ECO:0000313" key="13">
    <source>
        <dbReference type="Proteomes" id="UP000030980"/>
    </source>
</evidence>
<feature type="transmembrane region" description="Helical" evidence="10">
    <location>
        <begin position="83"/>
        <end position="109"/>
    </location>
</feature>
<dbReference type="EMBL" id="FTMC01000016">
    <property type="protein sequence ID" value="SIR18586.1"/>
    <property type="molecule type" value="Genomic_DNA"/>
</dbReference>
<dbReference type="GO" id="GO:0006605">
    <property type="term" value="P:protein targeting"/>
    <property type="evidence" value="ECO:0007669"/>
    <property type="project" value="UniProtKB-UniRule"/>
</dbReference>
<dbReference type="OrthoDB" id="9797790at2"/>